<feature type="signal peptide" evidence="4">
    <location>
        <begin position="1"/>
        <end position="19"/>
    </location>
</feature>
<dbReference type="EMBL" id="KQ483504">
    <property type="protein sequence ID" value="KYP48274.1"/>
    <property type="molecule type" value="Genomic_DNA"/>
</dbReference>
<dbReference type="InterPro" id="IPR004265">
    <property type="entry name" value="Dirigent"/>
</dbReference>
<dbReference type="Gramene" id="C.cajan_27325.t">
    <property type="protein sequence ID" value="C.cajan_27325.t.cds1"/>
    <property type="gene ID" value="C.cajan_27325"/>
</dbReference>
<dbReference type="GO" id="GO:0009699">
    <property type="term" value="P:phenylpropanoid biosynthetic process"/>
    <property type="evidence" value="ECO:0007669"/>
    <property type="project" value="UniProtKB-ARBA"/>
</dbReference>
<evidence type="ECO:0000256" key="1">
    <source>
        <dbReference type="ARBA" id="ARBA00010746"/>
    </source>
</evidence>
<comment type="similarity">
    <text evidence="1 4">Belongs to the plant dirigent protein family.</text>
</comment>
<sequence>MAPTKFLSFTLLMISLCTSTTMFYEVNGQQAIETTLVFYLQDTATGPNASVSAVTGLNGRDWTYDEFGTIFAMDDPVMLGPSPVSVMVGRAQGVLAVSAQDAANVNAVISIVFTSLQYSGSTLEIQGVSRQRESYKELSVVSGTGRFRFARGYAVFETAFYDPQTAHSVIRLTINLRSLS</sequence>
<dbReference type="InterPro" id="IPR044859">
    <property type="entry name" value="Allene_oxi_cyc_Dirigent"/>
</dbReference>
<protein>
    <recommendedName>
        <fullName evidence="4">Dirigent protein</fullName>
    </recommendedName>
</protein>
<evidence type="ECO:0000256" key="2">
    <source>
        <dbReference type="ARBA" id="ARBA00011738"/>
    </source>
</evidence>
<dbReference type="Proteomes" id="UP000075243">
    <property type="component" value="Unassembled WGS sequence"/>
</dbReference>
<dbReference type="Pfam" id="PF03018">
    <property type="entry name" value="Dirigent"/>
    <property type="match status" value="1"/>
</dbReference>
<evidence type="ECO:0000313" key="6">
    <source>
        <dbReference type="Proteomes" id="UP000075243"/>
    </source>
</evidence>
<proteinExistence type="inferred from homology"/>
<gene>
    <name evidence="5" type="ORF">KK1_030060</name>
</gene>
<keyword evidence="4" id="KW-0052">Apoplast</keyword>
<dbReference type="AlphaFoldDB" id="A0A151S0K5"/>
<dbReference type="PANTHER" id="PTHR21495">
    <property type="entry name" value="NUCLEOPORIN-RELATED"/>
    <property type="match status" value="1"/>
</dbReference>
<comment type="subunit">
    <text evidence="2 4">Homodimer.</text>
</comment>
<organism evidence="5 6">
    <name type="scientific">Cajanus cajan</name>
    <name type="common">Pigeon pea</name>
    <name type="synonym">Cajanus indicus</name>
    <dbReference type="NCBI Taxonomy" id="3821"/>
    <lineage>
        <taxon>Eukaryota</taxon>
        <taxon>Viridiplantae</taxon>
        <taxon>Streptophyta</taxon>
        <taxon>Embryophyta</taxon>
        <taxon>Tracheophyta</taxon>
        <taxon>Spermatophyta</taxon>
        <taxon>Magnoliopsida</taxon>
        <taxon>eudicotyledons</taxon>
        <taxon>Gunneridae</taxon>
        <taxon>Pentapetalae</taxon>
        <taxon>rosids</taxon>
        <taxon>fabids</taxon>
        <taxon>Fabales</taxon>
        <taxon>Fabaceae</taxon>
        <taxon>Papilionoideae</taxon>
        <taxon>50 kb inversion clade</taxon>
        <taxon>NPAAA clade</taxon>
        <taxon>indigoferoid/millettioid clade</taxon>
        <taxon>Phaseoleae</taxon>
        <taxon>Cajanus</taxon>
    </lineage>
</organism>
<dbReference type="GO" id="GO:0048046">
    <property type="term" value="C:apoplast"/>
    <property type="evidence" value="ECO:0007669"/>
    <property type="project" value="UniProtKB-SubCell"/>
</dbReference>
<comment type="subcellular location">
    <subcellularLocation>
        <location evidence="4">Secreted</location>
        <location evidence="4">Extracellular space</location>
        <location evidence="4">Apoplast</location>
    </subcellularLocation>
</comment>
<keyword evidence="3 4" id="KW-0964">Secreted</keyword>
<evidence type="ECO:0000313" key="5">
    <source>
        <dbReference type="EMBL" id="KYP48274.1"/>
    </source>
</evidence>
<feature type="chain" id="PRO_5008191735" description="Dirigent protein" evidence="4">
    <location>
        <begin position="20"/>
        <end position="180"/>
    </location>
</feature>
<name>A0A151S0K5_CAJCA</name>
<accession>A0A151S0K5</accession>
<evidence type="ECO:0000256" key="3">
    <source>
        <dbReference type="ARBA" id="ARBA00022525"/>
    </source>
</evidence>
<dbReference type="OMA" id="FETIHFD"/>
<keyword evidence="4" id="KW-0732">Signal</keyword>
<reference evidence="5" key="1">
    <citation type="journal article" date="2012" name="Nat. Biotechnol.">
        <title>Draft genome sequence of pigeonpea (Cajanus cajan), an orphan legume crop of resource-poor farmers.</title>
        <authorList>
            <person name="Varshney R.K."/>
            <person name="Chen W."/>
            <person name="Li Y."/>
            <person name="Bharti A.K."/>
            <person name="Saxena R.K."/>
            <person name="Schlueter J.A."/>
            <person name="Donoghue M.T."/>
            <person name="Azam S."/>
            <person name="Fan G."/>
            <person name="Whaley A.M."/>
            <person name="Farmer A.D."/>
            <person name="Sheridan J."/>
            <person name="Iwata A."/>
            <person name="Tuteja R."/>
            <person name="Penmetsa R.V."/>
            <person name="Wu W."/>
            <person name="Upadhyaya H.D."/>
            <person name="Yang S.P."/>
            <person name="Shah T."/>
            <person name="Saxena K.B."/>
            <person name="Michael T."/>
            <person name="McCombie W.R."/>
            <person name="Yang B."/>
            <person name="Zhang G."/>
            <person name="Yang H."/>
            <person name="Wang J."/>
            <person name="Spillane C."/>
            <person name="Cook D.R."/>
            <person name="May G.D."/>
            <person name="Xu X."/>
            <person name="Jackson S.A."/>
        </authorList>
    </citation>
    <scope>NUCLEOTIDE SEQUENCE [LARGE SCALE GENOMIC DNA]</scope>
</reference>
<keyword evidence="6" id="KW-1185">Reference proteome</keyword>
<evidence type="ECO:0000256" key="4">
    <source>
        <dbReference type="RuleBase" id="RU363099"/>
    </source>
</evidence>
<dbReference type="STRING" id="3821.A0A151S0K5"/>
<comment type="function">
    <text evidence="4">Dirigent proteins impart stereoselectivity on the phenoxy radical-coupling reaction, yielding optically active lignans from two molecules of coniferyl alcohol in the biosynthesis of lignans, flavonolignans, and alkaloids and thus plays a central role in plant secondary metabolism.</text>
</comment>
<dbReference type="Gene3D" id="2.40.480.10">
    <property type="entry name" value="Allene oxide cyclase-like"/>
    <property type="match status" value="1"/>
</dbReference>